<accession>A0ABR4CER7</accession>
<gene>
    <name evidence="3" type="ORF">VTL71DRAFT_16554</name>
</gene>
<feature type="region of interest" description="Disordered" evidence="1">
    <location>
        <begin position="1"/>
        <end position="34"/>
    </location>
</feature>
<comment type="caution">
    <text evidence="3">The sequence shown here is derived from an EMBL/GenBank/DDBJ whole genome shotgun (WGS) entry which is preliminary data.</text>
</comment>
<dbReference type="Gene3D" id="3.30.470.30">
    <property type="entry name" value="DNA ligase/mRNA capping enzyme"/>
    <property type="match status" value="1"/>
</dbReference>
<feature type="compositionally biased region" description="Polar residues" evidence="1">
    <location>
        <begin position="1"/>
        <end position="23"/>
    </location>
</feature>
<evidence type="ECO:0000256" key="1">
    <source>
        <dbReference type="SAM" id="MobiDB-lite"/>
    </source>
</evidence>
<dbReference type="Pfam" id="PF09414">
    <property type="entry name" value="RNA_ligase"/>
    <property type="match status" value="1"/>
</dbReference>
<dbReference type="SUPFAM" id="SSF56091">
    <property type="entry name" value="DNA ligase/mRNA capping enzyme, catalytic domain"/>
    <property type="match status" value="1"/>
</dbReference>
<dbReference type="InterPro" id="IPR021122">
    <property type="entry name" value="RNA_ligase_dom_REL/Rnl2"/>
</dbReference>
<proteinExistence type="predicted"/>
<sequence>MSTLNETDPPVNISNLQIDSNHPQNDENEIESPTETTLFPKIAGKIGELIRNYRNANPVDPTLPLSKNNIFNPDTPRLISLTGTVKLHGTHADIVVYNDNTVRLQSRNRLSLDPENDNYGFAERLVPLNPNVLRLRDRVLKRFRKLNPGMEVLDEHPVIIAGEWVGPGVQRSSRLGLEKFETKCLVIISLAVNNKWLADEAYADIEDVDAGIYNISRGGFFHEILDFKEPQPCSERMMEFTLAVEKECPFSKSFGISGIGEGIVWKAAPPLGENAMFWVKTKGPLHRVSNTDDLNKPPPNMDARDKARVFAEAAVTEMRLQQGWDYLGEMGIEKDTKAIPKIMEWVCNDVLVEEKSTIEEMGIDKAALKVSVGKIARDWFLTTLKEGKA</sequence>
<feature type="domain" description="RNA ligase" evidence="2">
    <location>
        <begin position="83"/>
        <end position="280"/>
    </location>
</feature>
<protein>
    <recommendedName>
        <fullName evidence="2">RNA ligase domain-containing protein</fullName>
    </recommendedName>
</protein>
<evidence type="ECO:0000259" key="2">
    <source>
        <dbReference type="Pfam" id="PF09414"/>
    </source>
</evidence>
<dbReference type="EMBL" id="JAZHXI010000009">
    <property type="protein sequence ID" value="KAL2068456.1"/>
    <property type="molecule type" value="Genomic_DNA"/>
</dbReference>
<reference evidence="3 4" key="1">
    <citation type="journal article" date="2024" name="Commun. Biol.">
        <title>Comparative genomic analysis of thermophilic fungi reveals convergent evolutionary adaptations and gene losses.</title>
        <authorList>
            <person name="Steindorff A.S."/>
            <person name="Aguilar-Pontes M.V."/>
            <person name="Robinson A.J."/>
            <person name="Andreopoulos B."/>
            <person name="LaButti K."/>
            <person name="Kuo A."/>
            <person name="Mondo S."/>
            <person name="Riley R."/>
            <person name="Otillar R."/>
            <person name="Haridas S."/>
            <person name="Lipzen A."/>
            <person name="Grimwood J."/>
            <person name="Schmutz J."/>
            <person name="Clum A."/>
            <person name="Reid I.D."/>
            <person name="Moisan M.C."/>
            <person name="Butler G."/>
            <person name="Nguyen T.T.M."/>
            <person name="Dewar K."/>
            <person name="Conant G."/>
            <person name="Drula E."/>
            <person name="Henrissat B."/>
            <person name="Hansel C."/>
            <person name="Singer S."/>
            <person name="Hutchinson M.I."/>
            <person name="de Vries R.P."/>
            <person name="Natvig D.O."/>
            <person name="Powell A.J."/>
            <person name="Tsang A."/>
            <person name="Grigoriev I.V."/>
        </authorList>
    </citation>
    <scope>NUCLEOTIDE SEQUENCE [LARGE SCALE GENOMIC DNA]</scope>
    <source>
        <strain evidence="3 4">CBS 494.80</strain>
    </source>
</reference>
<dbReference type="Proteomes" id="UP001595075">
    <property type="component" value="Unassembled WGS sequence"/>
</dbReference>
<evidence type="ECO:0000313" key="3">
    <source>
        <dbReference type="EMBL" id="KAL2068456.1"/>
    </source>
</evidence>
<name>A0ABR4CER7_9HELO</name>
<organism evidence="3 4">
    <name type="scientific">Oculimacula yallundae</name>
    <dbReference type="NCBI Taxonomy" id="86028"/>
    <lineage>
        <taxon>Eukaryota</taxon>
        <taxon>Fungi</taxon>
        <taxon>Dikarya</taxon>
        <taxon>Ascomycota</taxon>
        <taxon>Pezizomycotina</taxon>
        <taxon>Leotiomycetes</taxon>
        <taxon>Helotiales</taxon>
        <taxon>Ploettnerulaceae</taxon>
        <taxon>Oculimacula</taxon>
    </lineage>
</organism>
<keyword evidence="4" id="KW-1185">Reference proteome</keyword>
<evidence type="ECO:0000313" key="4">
    <source>
        <dbReference type="Proteomes" id="UP001595075"/>
    </source>
</evidence>